<sequence>MTVDTNPSSLSIITYPHPTLRYKAKPIRRVDAELKAVVARMFELMYAHRGVGLAATQVNLPLRLFIVNSTGHQGEGVERVLLNPVISRPRGNEEAEEGCLSLPNVHGNVIRAKTIRFNAFDLNGQEIDEEISGFEARIMQHETDHLDGTLFIDRLKEGSESELLGDIDAFETDFRSKQRTAAIASDEQLLSELAAWEERYC</sequence>
<accession>A0A518G0Q7</accession>
<reference evidence="3 4" key="1">
    <citation type="submission" date="2019-02" db="EMBL/GenBank/DDBJ databases">
        <title>Deep-cultivation of Planctomycetes and their phenomic and genomic characterization uncovers novel biology.</title>
        <authorList>
            <person name="Wiegand S."/>
            <person name="Jogler M."/>
            <person name="Boedeker C."/>
            <person name="Pinto D."/>
            <person name="Vollmers J."/>
            <person name="Rivas-Marin E."/>
            <person name="Kohn T."/>
            <person name="Peeters S.H."/>
            <person name="Heuer A."/>
            <person name="Rast P."/>
            <person name="Oberbeckmann S."/>
            <person name="Bunk B."/>
            <person name="Jeske O."/>
            <person name="Meyerdierks A."/>
            <person name="Storesund J.E."/>
            <person name="Kallscheuer N."/>
            <person name="Luecker S."/>
            <person name="Lage O.M."/>
            <person name="Pohl T."/>
            <person name="Merkel B.J."/>
            <person name="Hornburger P."/>
            <person name="Mueller R.-W."/>
            <person name="Bruemmer F."/>
            <person name="Labrenz M."/>
            <person name="Spormann A.M."/>
            <person name="Op den Camp H."/>
            <person name="Overmann J."/>
            <person name="Amann R."/>
            <person name="Jetten M.S.M."/>
            <person name="Mascher T."/>
            <person name="Medema M.H."/>
            <person name="Devos D.P."/>
            <person name="Kaster A.-K."/>
            <person name="Ovreas L."/>
            <person name="Rohde M."/>
            <person name="Galperin M.Y."/>
            <person name="Jogler C."/>
        </authorList>
    </citation>
    <scope>NUCLEOTIDE SEQUENCE [LARGE SCALE GENOMIC DNA]</scope>
    <source>
        <strain evidence="3 4">Q31a</strain>
    </source>
</reference>
<organism evidence="3 4">
    <name type="scientific">Aureliella helgolandensis</name>
    <dbReference type="NCBI Taxonomy" id="2527968"/>
    <lineage>
        <taxon>Bacteria</taxon>
        <taxon>Pseudomonadati</taxon>
        <taxon>Planctomycetota</taxon>
        <taxon>Planctomycetia</taxon>
        <taxon>Pirellulales</taxon>
        <taxon>Pirellulaceae</taxon>
        <taxon>Aureliella</taxon>
    </lineage>
</organism>
<dbReference type="Gene3D" id="3.90.45.10">
    <property type="entry name" value="Peptide deformylase"/>
    <property type="match status" value="1"/>
</dbReference>
<protein>
    <recommendedName>
        <fullName evidence="2">Peptide deformylase</fullName>
        <shortName evidence="2">PDF</shortName>
        <ecNumber evidence="2">3.5.1.88</ecNumber>
    </recommendedName>
    <alternativeName>
        <fullName evidence="2">Polypeptide deformylase</fullName>
    </alternativeName>
</protein>
<comment type="function">
    <text evidence="2">Removes the formyl group from the N-terminal Met of newly synthesized proteins. Requires at least a dipeptide for an efficient rate of reaction. N-terminal L-methionine is a prerequisite for activity but the enzyme has broad specificity at other positions.</text>
</comment>
<dbReference type="NCBIfam" id="TIGR00079">
    <property type="entry name" value="pept_deformyl"/>
    <property type="match status" value="1"/>
</dbReference>
<dbReference type="PANTHER" id="PTHR10458">
    <property type="entry name" value="PEPTIDE DEFORMYLASE"/>
    <property type="match status" value="1"/>
</dbReference>
<dbReference type="PRINTS" id="PR01576">
    <property type="entry name" value="PDEFORMYLASE"/>
</dbReference>
<name>A0A518G0Q7_9BACT</name>
<feature type="binding site" evidence="2">
    <location>
        <position position="145"/>
    </location>
    <ligand>
        <name>Fe cation</name>
        <dbReference type="ChEBI" id="CHEBI:24875"/>
    </ligand>
</feature>
<comment type="catalytic activity">
    <reaction evidence="2">
        <text>N-terminal N-formyl-L-methionyl-[peptide] + H2O = N-terminal L-methionyl-[peptide] + formate</text>
        <dbReference type="Rhea" id="RHEA:24420"/>
        <dbReference type="Rhea" id="RHEA-COMP:10639"/>
        <dbReference type="Rhea" id="RHEA-COMP:10640"/>
        <dbReference type="ChEBI" id="CHEBI:15377"/>
        <dbReference type="ChEBI" id="CHEBI:15740"/>
        <dbReference type="ChEBI" id="CHEBI:49298"/>
        <dbReference type="ChEBI" id="CHEBI:64731"/>
        <dbReference type="EC" id="3.5.1.88"/>
    </reaction>
</comment>
<dbReference type="EMBL" id="CP036298">
    <property type="protein sequence ID" value="QDV22188.1"/>
    <property type="molecule type" value="Genomic_DNA"/>
</dbReference>
<dbReference type="GO" id="GO:0006412">
    <property type="term" value="P:translation"/>
    <property type="evidence" value="ECO:0007669"/>
    <property type="project" value="UniProtKB-UniRule"/>
</dbReference>
<dbReference type="InterPro" id="IPR023635">
    <property type="entry name" value="Peptide_deformylase"/>
</dbReference>
<proteinExistence type="inferred from homology"/>
<feature type="binding site" evidence="2">
    <location>
        <position position="99"/>
    </location>
    <ligand>
        <name>Fe cation</name>
        <dbReference type="ChEBI" id="CHEBI:24875"/>
    </ligand>
</feature>
<dbReference type="HAMAP" id="MF_00163">
    <property type="entry name" value="Pep_deformylase"/>
    <property type="match status" value="1"/>
</dbReference>
<evidence type="ECO:0000256" key="1">
    <source>
        <dbReference type="ARBA" id="ARBA00010759"/>
    </source>
</evidence>
<feature type="binding site" evidence="2">
    <location>
        <position position="141"/>
    </location>
    <ligand>
        <name>Fe cation</name>
        <dbReference type="ChEBI" id="CHEBI:24875"/>
    </ligand>
</feature>
<dbReference type="OrthoDB" id="9784988at2"/>
<dbReference type="Proteomes" id="UP000318017">
    <property type="component" value="Chromosome"/>
</dbReference>
<feature type="active site" evidence="2">
    <location>
        <position position="142"/>
    </location>
</feature>
<dbReference type="GO" id="GO:0046872">
    <property type="term" value="F:metal ion binding"/>
    <property type="evidence" value="ECO:0007669"/>
    <property type="project" value="UniProtKB-KW"/>
</dbReference>
<gene>
    <name evidence="2 3" type="primary">def</name>
    <name evidence="3" type="ORF">Q31a_04710</name>
</gene>
<keyword evidence="4" id="KW-1185">Reference proteome</keyword>
<keyword evidence="2" id="KW-0648">Protein biosynthesis</keyword>
<dbReference type="AlphaFoldDB" id="A0A518G0Q7"/>
<keyword evidence="2 3" id="KW-0378">Hydrolase</keyword>
<dbReference type="InterPro" id="IPR036821">
    <property type="entry name" value="Peptide_deformylase_sf"/>
</dbReference>
<dbReference type="SUPFAM" id="SSF56420">
    <property type="entry name" value="Peptide deformylase"/>
    <property type="match status" value="1"/>
</dbReference>
<evidence type="ECO:0000313" key="3">
    <source>
        <dbReference type="EMBL" id="QDV22188.1"/>
    </source>
</evidence>
<dbReference type="RefSeq" id="WP_145073347.1">
    <property type="nucleotide sequence ID" value="NZ_CP036298.1"/>
</dbReference>
<comment type="similarity">
    <text evidence="1 2">Belongs to the polypeptide deformylase family.</text>
</comment>
<dbReference type="KEGG" id="ahel:Q31a_04710"/>
<dbReference type="GO" id="GO:0042586">
    <property type="term" value="F:peptide deformylase activity"/>
    <property type="evidence" value="ECO:0007669"/>
    <property type="project" value="UniProtKB-UniRule"/>
</dbReference>
<keyword evidence="2" id="KW-0479">Metal-binding</keyword>
<evidence type="ECO:0000313" key="4">
    <source>
        <dbReference type="Proteomes" id="UP000318017"/>
    </source>
</evidence>
<dbReference type="NCBIfam" id="NF001159">
    <property type="entry name" value="PRK00150.1-3"/>
    <property type="match status" value="1"/>
</dbReference>
<comment type="cofactor">
    <cofactor evidence="2">
        <name>Fe(2+)</name>
        <dbReference type="ChEBI" id="CHEBI:29033"/>
    </cofactor>
    <text evidence="2">Binds 1 Fe(2+) ion.</text>
</comment>
<dbReference type="EC" id="3.5.1.88" evidence="2"/>
<dbReference type="PANTHER" id="PTHR10458:SF22">
    <property type="entry name" value="PEPTIDE DEFORMYLASE"/>
    <property type="match status" value="1"/>
</dbReference>
<dbReference type="PIRSF" id="PIRSF004749">
    <property type="entry name" value="Pep_def"/>
    <property type="match status" value="1"/>
</dbReference>
<keyword evidence="2" id="KW-0408">Iron</keyword>
<dbReference type="Pfam" id="PF01327">
    <property type="entry name" value="Pep_deformylase"/>
    <property type="match status" value="1"/>
</dbReference>
<dbReference type="CDD" id="cd00487">
    <property type="entry name" value="Pep_deformylase"/>
    <property type="match status" value="1"/>
</dbReference>
<evidence type="ECO:0000256" key="2">
    <source>
        <dbReference type="HAMAP-Rule" id="MF_00163"/>
    </source>
</evidence>